<evidence type="ECO:0000313" key="1">
    <source>
        <dbReference type="EMBL" id="KGJ01448.1"/>
    </source>
</evidence>
<comment type="caution">
    <text evidence="1">The sequence shown here is derived from an EMBL/GenBank/DDBJ whole genome shotgun (WGS) entry which is preliminary data.</text>
</comment>
<reference evidence="1 2" key="1">
    <citation type="submission" date="2014-09" db="EMBL/GenBank/DDBJ databases">
        <authorList>
            <person name="McGinnis J.M."/>
            <person name="Wolfgang W.J."/>
        </authorList>
    </citation>
    <scope>NUCLEOTIDE SEQUENCE [LARGE SCALE GENOMIC DNA]</scope>
    <source>
        <strain evidence="1 2">HAMBI 3106</strain>
    </source>
</reference>
<dbReference type="RefSeq" id="WP_036722737.1">
    <property type="nucleotide sequence ID" value="NZ_JRKS01000127.1"/>
</dbReference>
<dbReference type="OrthoDB" id="9809136at2"/>
<dbReference type="STRING" id="690417.IC63_17240"/>
<proteinExistence type="predicted"/>
<evidence type="ECO:0000313" key="2">
    <source>
        <dbReference type="Proteomes" id="UP000029917"/>
    </source>
</evidence>
<dbReference type="InterPro" id="IPR009964">
    <property type="entry name" value="DUF1491"/>
</dbReference>
<organism evidence="1 2">
    <name type="scientific">Paracoccus sphaerophysae</name>
    <dbReference type="NCBI Taxonomy" id="690417"/>
    <lineage>
        <taxon>Bacteria</taxon>
        <taxon>Pseudomonadati</taxon>
        <taxon>Pseudomonadota</taxon>
        <taxon>Alphaproteobacteria</taxon>
        <taxon>Rhodobacterales</taxon>
        <taxon>Paracoccaceae</taxon>
        <taxon>Paracoccus</taxon>
    </lineage>
</organism>
<dbReference type="Pfam" id="PF07372">
    <property type="entry name" value="DUF1491"/>
    <property type="match status" value="1"/>
</dbReference>
<evidence type="ECO:0008006" key="3">
    <source>
        <dbReference type="Google" id="ProtNLM"/>
    </source>
</evidence>
<name>A0A099EU60_9RHOB</name>
<dbReference type="Gene3D" id="3.40.1530.20">
    <property type="entry name" value="Protein of unknown function (DUF1491)"/>
    <property type="match status" value="1"/>
</dbReference>
<reference evidence="1 2" key="2">
    <citation type="submission" date="2014-10" db="EMBL/GenBank/DDBJ databases">
        <title>Paracoccus sanguinis sp. nov., isolated from clinical specimens of New York State patients.</title>
        <authorList>
            <person name="Mingle L.A."/>
            <person name="Cole J.A."/>
            <person name="Lapierre P."/>
            <person name="Musser K.A."/>
        </authorList>
    </citation>
    <scope>NUCLEOTIDE SEQUENCE [LARGE SCALE GENOMIC DNA]</scope>
    <source>
        <strain evidence="1 2">HAMBI 3106</strain>
    </source>
</reference>
<dbReference type="EMBL" id="JRKS01000127">
    <property type="protein sequence ID" value="KGJ01448.1"/>
    <property type="molecule type" value="Genomic_DNA"/>
</dbReference>
<dbReference type="Proteomes" id="UP000029917">
    <property type="component" value="Unassembled WGS sequence"/>
</dbReference>
<dbReference type="AlphaFoldDB" id="A0A099EU60"/>
<sequence length="108" mass="11981">MQPRLTAGLRVAALLRRCDLAGRGAYVIHRGDDTAGAIALSVVRPSGRVELWSQEYDFDSDQRPWVLQAEGASREIDATVTRRRAADPDLWVIELELPDAQPLAELID</sequence>
<gene>
    <name evidence="1" type="ORF">IC63_17240</name>
</gene>
<keyword evidence="2" id="KW-1185">Reference proteome</keyword>
<protein>
    <recommendedName>
        <fullName evidence="3">GTP-binding protein Era</fullName>
    </recommendedName>
</protein>
<accession>A0A099EU60</accession>